<dbReference type="Proteomes" id="UP000292118">
    <property type="component" value="Chromosome"/>
</dbReference>
<dbReference type="EMBL" id="CP035493">
    <property type="protein sequence ID" value="QAY70561.1"/>
    <property type="molecule type" value="Genomic_DNA"/>
</dbReference>
<dbReference type="GO" id="GO:0032259">
    <property type="term" value="P:methylation"/>
    <property type="evidence" value="ECO:0007669"/>
    <property type="project" value="UniProtKB-KW"/>
</dbReference>
<keyword evidence="2" id="KW-0489">Methyltransferase</keyword>
<dbReference type="AlphaFoldDB" id="A0A4V0YGA8"/>
<evidence type="ECO:0000259" key="1">
    <source>
        <dbReference type="Pfam" id="PF08242"/>
    </source>
</evidence>
<dbReference type="Gene3D" id="3.40.50.150">
    <property type="entry name" value="Vaccinia Virus protein VP39"/>
    <property type="match status" value="1"/>
</dbReference>
<reference evidence="2 3" key="1">
    <citation type="submission" date="2019-01" db="EMBL/GenBank/DDBJ databases">
        <title>Genome sequencing of strain FW10M-9.</title>
        <authorList>
            <person name="Heo J."/>
            <person name="Kim S.-J."/>
            <person name="Kim J.-S."/>
            <person name="Hong S.-B."/>
            <person name="Kwon S.-W."/>
        </authorList>
    </citation>
    <scope>NUCLEOTIDE SEQUENCE [LARGE SCALE GENOMIC DNA]</scope>
    <source>
        <strain evidence="2 3">FW10M-9</strain>
    </source>
</reference>
<gene>
    <name evidence="2" type="ORF">ET471_11410</name>
</gene>
<keyword evidence="3" id="KW-1185">Reference proteome</keyword>
<dbReference type="OrthoDB" id="6064711at2"/>
<dbReference type="GO" id="GO:0008168">
    <property type="term" value="F:methyltransferase activity"/>
    <property type="evidence" value="ECO:0007669"/>
    <property type="project" value="UniProtKB-KW"/>
</dbReference>
<dbReference type="CDD" id="cd02440">
    <property type="entry name" value="AdoMet_MTases"/>
    <property type="match status" value="1"/>
</dbReference>
<evidence type="ECO:0000313" key="2">
    <source>
        <dbReference type="EMBL" id="QAY70561.1"/>
    </source>
</evidence>
<sequence>MTAFQQIVRGPGRKPHHVVVRQLARGFDAVNAHVWWSHNDHFHGWVLRRLRAARGPAVVVDVGCGAGTLVAALRARGGRVVGIDPDDLMARTAAERFAADDGVTIARTSYFDLARGDGLVPAAGVRGLTMIASFHHLAHERGLEATLEHARALLAPGGRLVVVGLARPSVTADYVVDMVSVVLNPLMGLVKRAQGLTFRRAAPAEAGRNEAGMPVRDPDETYTDVAQAAARVLPGARVRRRLWFRYSLEWTAERSAA</sequence>
<dbReference type="PANTHER" id="PTHR43861">
    <property type="entry name" value="TRANS-ACONITATE 2-METHYLTRANSFERASE-RELATED"/>
    <property type="match status" value="1"/>
</dbReference>
<name>A0A4V0YGA8_9MICO</name>
<protein>
    <submittedName>
        <fullName evidence="2">Class I SAM-dependent methyltransferase</fullName>
    </submittedName>
</protein>
<organism evidence="2 3">
    <name type="scientific">Xylanimonas protaetiae</name>
    <dbReference type="NCBI Taxonomy" id="2509457"/>
    <lineage>
        <taxon>Bacteria</taxon>
        <taxon>Bacillati</taxon>
        <taxon>Actinomycetota</taxon>
        <taxon>Actinomycetes</taxon>
        <taxon>Micrococcales</taxon>
        <taxon>Promicromonosporaceae</taxon>
        <taxon>Xylanimonas</taxon>
    </lineage>
</organism>
<dbReference type="InterPro" id="IPR029063">
    <property type="entry name" value="SAM-dependent_MTases_sf"/>
</dbReference>
<dbReference type="SUPFAM" id="SSF53335">
    <property type="entry name" value="S-adenosyl-L-methionine-dependent methyltransferases"/>
    <property type="match status" value="1"/>
</dbReference>
<dbReference type="InterPro" id="IPR013217">
    <property type="entry name" value="Methyltransf_12"/>
</dbReference>
<proteinExistence type="predicted"/>
<keyword evidence="2" id="KW-0808">Transferase</keyword>
<feature type="domain" description="Methyltransferase type 12" evidence="1">
    <location>
        <begin position="60"/>
        <end position="160"/>
    </location>
</feature>
<evidence type="ECO:0000313" key="3">
    <source>
        <dbReference type="Proteomes" id="UP000292118"/>
    </source>
</evidence>
<dbReference type="RefSeq" id="WP_129188439.1">
    <property type="nucleotide sequence ID" value="NZ_CP035493.1"/>
</dbReference>
<accession>A0A4V0YGA8</accession>
<dbReference type="Pfam" id="PF08242">
    <property type="entry name" value="Methyltransf_12"/>
    <property type="match status" value="1"/>
</dbReference>
<dbReference type="KEGG" id="xya:ET471_11410"/>